<evidence type="ECO:0000313" key="3">
    <source>
        <dbReference type="EMBL" id="SEF18965.1"/>
    </source>
</evidence>
<reference evidence="4" key="1">
    <citation type="submission" date="2016-10" db="EMBL/GenBank/DDBJ databases">
        <authorList>
            <person name="Varghese N."/>
            <person name="Submissions S."/>
        </authorList>
    </citation>
    <scope>NUCLEOTIDE SEQUENCE [LARGE SCALE GENOMIC DNA]</scope>
    <source>
        <strain evidence="4">DSM 45237</strain>
    </source>
</reference>
<dbReference type="PIRSF" id="PIRSF002741">
    <property type="entry name" value="MppA"/>
    <property type="match status" value="1"/>
</dbReference>
<dbReference type="AlphaFoldDB" id="A0A1H5PYZ8"/>
<evidence type="ECO:0000256" key="1">
    <source>
        <dbReference type="SAM" id="SignalP"/>
    </source>
</evidence>
<dbReference type="Proteomes" id="UP000181980">
    <property type="component" value="Unassembled WGS sequence"/>
</dbReference>
<protein>
    <submittedName>
        <fullName evidence="3">Peptide/nickel transport system substrate-binding protein</fullName>
    </submittedName>
</protein>
<dbReference type="STRING" id="561176.SAMN04488561_7037"/>
<feature type="signal peptide" evidence="1">
    <location>
        <begin position="1"/>
        <end position="23"/>
    </location>
</feature>
<dbReference type="GO" id="GO:0043190">
    <property type="term" value="C:ATP-binding cassette (ABC) transporter complex"/>
    <property type="evidence" value="ECO:0007669"/>
    <property type="project" value="InterPro"/>
</dbReference>
<dbReference type="GO" id="GO:1904680">
    <property type="term" value="F:peptide transmembrane transporter activity"/>
    <property type="evidence" value="ECO:0007669"/>
    <property type="project" value="TreeGrafter"/>
</dbReference>
<dbReference type="GO" id="GO:0042597">
    <property type="term" value="C:periplasmic space"/>
    <property type="evidence" value="ECO:0007669"/>
    <property type="project" value="UniProtKB-ARBA"/>
</dbReference>
<evidence type="ECO:0000313" key="4">
    <source>
        <dbReference type="Proteomes" id="UP000181980"/>
    </source>
</evidence>
<dbReference type="GO" id="GO:0015833">
    <property type="term" value="P:peptide transport"/>
    <property type="evidence" value="ECO:0007669"/>
    <property type="project" value="TreeGrafter"/>
</dbReference>
<keyword evidence="1" id="KW-0732">Signal</keyword>
<proteinExistence type="predicted"/>
<sequence length="554" mass="58386">MFHRRISRAAAPAAALAAVLALGACGSDGGTEDAGPAGGGGATTAESLRIGIMSEEGNLTPHTYATGFPGLNLTMLSYDSLMQVDEHGQPQPWLAETVEGSADGLTYTVGLADGVSWHDGEPLTAEDVAFSVGYYQAGPPGRFATALGNVTQAVAQDGSTVVLTLAAPDPSFELRTLADVPILPEHVWSAVADPDVAPFDESTNVGSGPYRLVESEPGVSYSFEANPEYFRGEPKVDELVVVQFADEAGATAALRSGEIDTMMRSISPEQIEVLRGTGTLDVVEAPEYTTTLLVFNTAVPPFDQAEFRRAVGLAVDRQRLVDDVFLGAAVVGNAGWVHPDSPWYDDSVETVHDPDEAAGLLDGLGLTDSDDDGVRELDGAPLQFELLVASNNALRMRLAELIGEQLGEVGIGVTVSSVEMQTLDDAVWPGYDVAQGRNYELAMWGWSSASQADIGQMASLVATDPVLGNLNITGYSDPDTDALAAQLDTELDPAAREGIADQLQQRIAEETPFVSLLHPNGAYGYNPSVFGDWVPITGTGPMTKLSFIPDEGQP</sequence>
<dbReference type="InterPro" id="IPR030678">
    <property type="entry name" value="Peptide/Ni-bd"/>
</dbReference>
<keyword evidence="4" id="KW-1185">Reference proteome</keyword>
<dbReference type="Pfam" id="PF00496">
    <property type="entry name" value="SBP_bac_5"/>
    <property type="match status" value="1"/>
</dbReference>
<dbReference type="PANTHER" id="PTHR30290">
    <property type="entry name" value="PERIPLASMIC BINDING COMPONENT OF ABC TRANSPORTER"/>
    <property type="match status" value="1"/>
</dbReference>
<dbReference type="InterPro" id="IPR039424">
    <property type="entry name" value="SBP_5"/>
</dbReference>
<name>A0A1H5PYZ8_9ACTN</name>
<dbReference type="SUPFAM" id="SSF53850">
    <property type="entry name" value="Periplasmic binding protein-like II"/>
    <property type="match status" value="1"/>
</dbReference>
<dbReference type="RefSeq" id="WP_069111291.1">
    <property type="nucleotide sequence ID" value="NZ_FNUC01000004.1"/>
</dbReference>
<organism evidence="3 4">
    <name type="scientific">Jiangella alba</name>
    <dbReference type="NCBI Taxonomy" id="561176"/>
    <lineage>
        <taxon>Bacteria</taxon>
        <taxon>Bacillati</taxon>
        <taxon>Actinomycetota</taxon>
        <taxon>Actinomycetes</taxon>
        <taxon>Jiangellales</taxon>
        <taxon>Jiangellaceae</taxon>
        <taxon>Jiangella</taxon>
    </lineage>
</organism>
<feature type="domain" description="Solute-binding protein family 5" evidence="2">
    <location>
        <begin position="89"/>
        <end position="460"/>
    </location>
</feature>
<feature type="chain" id="PRO_5039596043" evidence="1">
    <location>
        <begin position="24"/>
        <end position="554"/>
    </location>
</feature>
<dbReference type="PROSITE" id="PS51257">
    <property type="entry name" value="PROKAR_LIPOPROTEIN"/>
    <property type="match status" value="1"/>
</dbReference>
<dbReference type="Gene3D" id="3.40.190.10">
    <property type="entry name" value="Periplasmic binding protein-like II"/>
    <property type="match status" value="1"/>
</dbReference>
<gene>
    <name evidence="3" type="ORF">SAMN04488561_7037</name>
</gene>
<accession>A0A1H5PYZ8</accession>
<dbReference type="Gene3D" id="3.10.105.10">
    <property type="entry name" value="Dipeptide-binding Protein, Domain 3"/>
    <property type="match status" value="1"/>
</dbReference>
<evidence type="ECO:0000259" key="2">
    <source>
        <dbReference type="Pfam" id="PF00496"/>
    </source>
</evidence>
<dbReference type="EMBL" id="FNUC01000004">
    <property type="protein sequence ID" value="SEF18965.1"/>
    <property type="molecule type" value="Genomic_DNA"/>
</dbReference>
<dbReference type="OrthoDB" id="9764591at2"/>
<dbReference type="InterPro" id="IPR000914">
    <property type="entry name" value="SBP_5_dom"/>
</dbReference>